<gene>
    <name evidence="1" type="ORF">LTRI10_LOCUS36252</name>
</gene>
<protein>
    <submittedName>
        <fullName evidence="1">Uncharacterized protein</fullName>
    </submittedName>
</protein>
<sequence>MHNQDQESQLNNVQEKMVGEDIAMKECFREIMPMVVDNHVKLDSGINPVLQAVQKSSWRASEDMKELHKTMIEMPSMLVGSEVARRQRVVAKET</sequence>
<dbReference type="Proteomes" id="UP001497516">
    <property type="component" value="Chromosome 6"/>
</dbReference>
<evidence type="ECO:0000313" key="1">
    <source>
        <dbReference type="EMBL" id="CAL1395852.1"/>
    </source>
</evidence>
<dbReference type="EMBL" id="OZ034819">
    <property type="protein sequence ID" value="CAL1395852.1"/>
    <property type="molecule type" value="Genomic_DNA"/>
</dbReference>
<keyword evidence="2" id="KW-1185">Reference proteome</keyword>
<accession>A0AAV2FCZ2</accession>
<name>A0AAV2FCZ2_9ROSI</name>
<dbReference type="AlphaFoldDB" id="A0AAV2FCZ2"/>
<organism evidence="1 2">
    <name type="scientific">Linum trigynum</name>
    <dbReference type="NCBI Taxonomy" id="586398"/>
    <lineage>
        <taxon>Eukaryota</taxon>
        <taxon>Viridiplantae</taxon>
        <taxon>Streptophyta</taxon>
        <taxon>Embryophyta</taxon>
        <taxon>Tracheophyta</taxon>
        <taxon>Spermatophyta</taxon>
        <taxon>Magnoliopsida</taxon>
        <taxon>eudicotyledons</taxon>
        <taxon>Gunneridae</taxon>
        <taxon>Pentapetalae</taxon>
        <taxon>rosids</taxon>
        <taxon>fabids</taxon>
        <taxon>Malpighiales</taxon>
        <taxon>Linaceae</taxon>
        <taxon>Linum</taxon>
    </lineage>
</organism>
<reference evidence="1 2" key="1">
    <citation type="submission" date="2024-04" db="EMBL/GenBank/DDBJ databases">
        <authorList>
            <person name="Fracassetti M."/>
        </authorList>
    </citation>
    <scope>NUCLEOTIDE SEQUENCE [LARGE SCALE GENOMIC DNA]</scope>
</reference>
<evidence type="ECO:0000313" key="2">
    <source>
        <dbReference type="Proteomes" id="UP001497516"/>
    </source>
</evidence>
<proteinExistence type="predicted"/>